<dbReference type="RefSeq" id="WP_073549610.1">
    <property type="nucleotide sequence ID" value="NZ_CAWMVK010000043.1"/>
</dbReference>
<name>A0A1U7HQ88_9CHRO</name>
<evidence type="ECO:0000256" key="7">
    <source>
        <dbReference type="ARBA" id="ARBA00023136"/>
    </source>
</evidence>
<dbReference type="InterPro" id="IPR009729">
    <property type="entry name" value="Gal-3-0_sulfotransfrase"/>
</dbReference>
<dbReference type="STRING" id="247279.NIES1031_11990"/>
<dbReference type="Pfam" id="PF06990">
    <property type="entry name" value="Gal-3-0_sulfotr"/>
    <property type="match status" value="1"/>
</dbReference>
<keyword evidence="8" id="KW-0325">Glycoprotein</keyword>
<dbReference type="OrthoDB" id="458615at2"/>
<evidence type="ECO:0000256" key="5">
    <source>
        <dbReference type="ARBA" id="ARBA00022989"/>
    </source>
</evidence>
<accession>A0A1U7HQ88</accession>
<protein>
    <recommendedName>
        <fullName evidence="11">Sulfotransferase family protein</fullName>
    </recommendedName>
</protein>
<evidence type="ECO:0000256" key="6">
    <source>
        <dbReference type="ARBA" id="ARBA00023034"/>
    </source>
</evidence>
<dbReference type="GO" id="GO:0009247">
    <property type="term" value="P:glycolipid biosynthetic process"/>
    <property type="evidence" value="ECO:0007669"/>
    <property type="project" value="InterPro"/>
</dbReference>
<organism evidence="9 10">
    <name type="scientific">Chroogloeocystis siderophila 5.2 s.c.1</name>
    <dbReference type="NCBI Taxonomy" id="247279"/>
    <lineage>
        <taxon>Bacteria</taxon>
        <taxon>Bacillati</taxon>
        <taxon>Cyanobacteriota</taxon>
        <taxon>Cyanophyceae</taxon>
        <taxon>Oscillatoriophycideae</taxon>
        <taxon>Chroococcales</taxon>
        <taxon>Chroococcaceae</taxon>
        <taxon>Chroogloeocystis</taxon>
    </lineage>
</organism>
<dbReference type="PANTHER" id="PTHR32301">
    <property type="entry name" value="COUNTIN RECEPTOR CNR3-RELATED"/>
    <property type="match status" value="1"/>
</dbReference>
<evidence type="ECO:0000313" key="9">
    <source>
        <dbReference type="EMBL" id="OKH25729.1"/>
    </source>
</evidence>
<evidence type="ECO:0000256" key="4">
    <source>
        <dbReference type="ARBA" id="ARBA00022968"/>
    </source>
</evidence>
<evidence type="ECO:0000313" key="10">
    <source>
        <dbReference type="Proteomes" id="UP000185984"/>
    </source>
</evidence>
<evidence type="ECO:0000256" key="2">
    <source>
        <dbReference type="ARBA" id="ARBA00022679"/>
    </source>
</evidence>
<dbReference type="InterPro" id="IPR053259">
    <property type="entry name" value="Golvesin-related_Golgi"/>
</dbReference>
<keyword evidence="6" id="KW-0333">Golgi apparatus</keyword>
<comment type="subcellular location">
    <subcellularLocation>
        <location evidence="1">Golgi apparatus membrane</location>
        <topology evidence="1">Single-pass type II membrane protein</topology>
    </subcellularLocation>
</comment>
<proteinExistence type="predicted"/>
<dbReference type="EMBL" id="MRCC01000009">
    <property type="protein sequence ID" value="OKH25729.1"/>
    <property type="molecule type" value="Genomic_DNA"/>
</dbReference>
<keyword evidence="4" id="KW-0735">Signal-anchor</keyword>
<dbReference type="PANTHER" id="PTHR32301:SF6">
    <property type="entry name" value="GOLVESIN-RELATED"/>
    <property type="match status" value="1"/>
</dbReference>
<evidence type="ECO:0008006" key="11">
    <source>
        <dbReference type="Google" id="ProtNLM"/>
    </source>
</evidence>
<dbReference type="Gene3D" id="3.40.50.300">
    <property type="entry name" value="P-loop containing nucleotide triphosphate hydrolases"/>
    <property type="match status" value="1"/>
</dbReference>
<dbReference type="SUPFAM" id="SSF52540">
    <property type="entry name" value="P-loop containing nucleoside triphosphate hydrolases"/>
    <property type="match status" value="1"/>
</dbReference>
<dbReference type="InterPro" id="IPR027417">
    <property type="entry name" value="P-loop_NTPase"/>
</dbReference>
<dbReference type="GO" id="GO:0016020">
    <property type="term" value="C:membrane"/>
    <property type="evidence" value="ECO:0007669"/>
    <property type="project" value="InterPro"/>
</dbReference>
<dbReference type="AlphaFoldDB" id="A0A1U7HQ88"/>
<dbReference type="GO" id="GO:0001733">
    <property type="term" value="F:galactosylceramide sulfotransferase activity"/>
    <property type="evidence" value="ECO:0007669"/>
    <property type="project" value="InterPro"/>
</dbReference>
<evidence type="ECO:0000256" key="3">
    <source>
        <dbReference type="ARBA" id="ARBA00022692"/>
    </source>
</evidence>
<gene>
    <name evidence="9" type="ORF">NIES1031_11990</name>
</gene>
<evidence type="ECO:0000256" key="8">
    <source>
        <dbReference type="ARBA" id="ARBA00023180"/>
    </source>
</evidence>
<keyword evidence="2" id="KW-0808">Transferase</keyword>
<reference evidence="9 10" key="1">
    <citation type="submission" date="2016-11" db="EMBL/GenBank/DDBJ databases">
        <title>Draft Genome Sequences of Nine Cyanobacterial Strains from Diverse Habitats.</title>
        <authorList>
            <person name="Zhu T."/>
            <person name="Hou S."/>
            <person name="Lu X."/>
            <person name="Hess W.R."/>
        </authorList>
    </citation>
    <scope>NUCLEOTIDE SEQUENCE [LARGE SCALE GENOMIC DNA]</scope>
    <source>
        <strain evidence="9 10">5.2 s.c.1</strain>
    </source>
</reference>
<sequence length="283" mass="32989">MVVHSYQKHTIIFLHIPKASGSTLHRIIEQQYPPVVIYTIDGLNVVESTNEFKSLPQEQRQKIKVLKGHMSFGLHEYLARPSTYITILREPVERVISQYYYICHNPKHRLHAHVKGQNLSLSEYVSSGITTAVDNSQTRMLAAIDKSIVKFGQTPTEALDIAKQNLKIYFSVVGLTEKFDETLILLKKKFGWRLPFYVRENVTKNRQLKENIPPEAIEIIQHYNLLDIQLYHYAQQIFEQQLTQYAGNFEAELKLFRLINQQYGKVYPIYQSTLHKSQSLIKK</sequence>
<keyword evidence="7" id="KW-0472">Membrane</keyword>
<comment type="caution">
    <text evidence="9">The sequence shown here is derived from an EMBL/GenBank/DDBJ whole genome shotgun (WGS) entry which is preliminary data.</text>
</comment>
<keyword evidence="3" id="KW-0812">Transmembrane</keyword>
<dbReference type="Proteomes" id="UP000185984">
    <property type="component" value="Unassembled WGS sequence"/>
</dbReference>
<keyword evidence="5" id="KW-1133">Transmembrane helix</keyword>
<keyword evidence="10" id="KW-1185">Reference proteome</keyword>
<evidence type="ECO:0000256" key="1">
    <source>
        <dbReference type="ARBA" id="ARBA00004323"/>
    </source>
</evidence>